<dbReference type="EMBL" id="JAHLFU010000131">
    <property type="protein sequence ID" value="MBU3853402.1"/>
    <property type="molecule type" value="Genomic_DNA"/>
</dbReference>
<organism evidence="2 3">
    <name type="scientific">Candidatus Paraprevotella stercoravium</name>
    <dbReference type="NCBI Taxonomy" id="2838725"/>
    <lineage>
        <taxon>Bacteria</taxon>
        <taxon>Pseudomonadati</taxon>
        <taxon>Bacteroidota</taxon>
        <taxon>Bacteroidia</taxon>
        <taxon>Bacteroidales</taxon>
        <taxon>Prevotellaceae</taxon>
        <taxon>Paraprevotella</taxon>
    </lineage>
</organism>
<protein>
    <submittedName>
        <fullName evidence="2">Uncharacterized protein</fullName>
    </submittedName>
</protein>
<sequence>MNGFTNINIIALSGFLEIASNVLVLVVFSLCSNLLTFNMLFSLFLYCFLYLISVHTLVYE</sequence>
<feature type="transmembrane region" description="Helical" evidence="1">
    <location>
        <begin position="40"/>
        <end position="59"/>
    </location>
</feature>
<name>A0A9E2P199_9BACT</name>
<evidence type="ECO:0000313" key="2">
    <source>
        <dbReference type="EMBL" id="MBU3853402.1"/>
    </source>
</evidence>
<comment type="caution">
    <text evidence="2">The sequence shown here is derived from an EMBL/GenBank/DDBJ whole genome shotgun (WGS) entry which is preliminary data.</text>
</comment>
<feature type="transmembrane region" description="Helical" evidence="1">
    <location>
        <begin position="6"/>
        <end position="28"/>
    </location>
</feature>
<reference evidence="2" key="1">
    <citation type="journal article" date="2021" name="PeerJ">
        <title>Extensive microbial diversity within the chicken gut microbiome revealed by metagenomics and culture.</title>
        <authorList>
            <person name="Gilroy R."/>
            <person name="Ravi A."/>
            <person name="Getino M."/>
            <person name="Pursley I."/>
            <person name="Horton D.L."/>
            <person name="Alikhan N.F."/>
            <person name="Baker D."/>
            <person name="Gharbi K."/>
            <person name="Hall N."/>
            <person name="Watson M."/>
            <person name="Adriaenssens E.M."/>
            <person name="Foster-Nyarko E."/>
            <person name="Jarju S."/>
            <person name="Secka A."/>
            <person name="Antonio M."/>
            <person name="Oren A."/>
            <person name="Chaudhuri R.R."/>
            <person name="La Ragione R."/>
            <person name="Hildebrand F."/>
            <person name="Pallen M.J."/>
        </authorList>
    </citation>
    <scope>NUCLEOTIDE SEQUENCE</scope>
    <source>
        <strain evidence="2">G3-2149</strain>
    </source>
</reference>
<keyword evidence="1" id="KW-0472">Membrane</keyword>
<dbReference type="Proteomes" id="UP000823865">
    <property type="component" value="Unassembled WGS sequence"/>
</dbReference>
<accession>A0A9E2P199</accession>
<keyword evidence="1" id="KW-1133">Transmembrane helix</keyword>
<proteinExistence type="predicted"/>
<gene>
    <name evidence="2" type="ORF">H9789_06215</name>
</gene>
<keyword evidence="1" id="KW-0812">Transmembrane</keyword>
<evidence type="ECO:0000313" key="3">
    <source>
        <dbReference type="Proteomes" id="UP000823865"/>
    </source>
</evidence>
<feature type="non-terminal residue" evidence="2">
    <location>
        <position position="60"/>
    </location>
</feature>
<reference evidence="2" key="2">
    <citation type="submission" date="2021-04" db="EMBL/GenBank/DDBJ databases">
        <authorList>
            <person name="Gilroy R."/>
        </authorList>
    </citation>
    <scope>NUCLEOTIDE SEQUENCE</scope>
    <source>
        <strain evidence="2">G3-2149</strain>
    </source>
</reference>
<evidence type="ECO:0000256" key="1">
    <source>
        <dbReference type="SAM" id="Phobius"/>
    </source>
</evidence>
<dbReference type="AlphaFoldDB" id="A0A9E2P199"/>